<sequence>MSLTKPDGRYESRGIESAMRRSGQRLWPDMSAAAATVISSLEHLGCAADVTAPPCSPKECQAIMAGSIMIHLSRIMVLVAGAFHFHITRDGLAHPLTSLRHDGGHDERSNLRSPYPTMTNSPCITTQVWSPGARVVQGRAEGVVHDNLFRSDG</sequence>
<organism evidence="1 2">
    <name type="scientific">Cordyceps javanica</name>
    <dbReference type="NCBI Taxonomy" id="43265"/>
    <lineage>
        <taxon>Eukaryota</taxon>
        <taxon>Fungi</taxon>
        <taxon>Dikarya</taxon>
        <taxon>Ascomycota</taxon>
        <taxon>Pezizomycotina</taxon>
        <taxon>Sordariomycetes</taxon>
        <taxon>Hypocreomycetidae</taxon>
        <taxon>Hypocreales</taxon>
        <taxon>Cordycipitaceae</taxon>
        <taxon>Cordyceps</taxon>
    </lineage>
</organism>
<evidence type="ECO:0000313" key="1">
    <source>
        <dbReference type="EMBL" id="TQV96454.1"/>
    </source>
</evidence>
<dbReference type="EMBL" id="SPUK01000006">
    <property type="protein sequence ID" value="TQV96454.1"/>
    <property type="molecule type" value="Genomic_DNA"/>
</dbReference>
<gene>
    <name evidence="1" type="ORF">IF1G_05037</name>
</gene>
<comment type="caution">
    <text evidence="1">The sequence shown here is derived from an EMBL/GenBank/DDBJ whole genome shotgun (WGS) entry which is preliminary data.</text>
</comment>
<proteinExistence type="predicted"/>
<dbReference type="AlphaFoldDB" id="A0A545V425"/>
<reference evidence="1 2" key="1">
    <citation type="journal article" date="2019" name="Appl. Microbiol. Biotechnol.">
        <title>Genome sequence of Isaria javanica and comparative genome analysis insights into family S53 peptidase evolution in fungal entomopathogens.</title>
        <authorList>
            <person name="Lin R."/>
            <person name="Zhang X."/>
            <person name="Xin B."/>
            <person name="Zou M."/>
            <person name="Gao Y."/>
            <person name="Qin F."/>
            <person name="Hu Q."/>
            <person name="Xie B."/>
            <person name="Cheng X."/>
        </authorList>
    </citation>
    <scope>NUCLEOTIDE SEQUENCE [LARGE SCALE GENOMIC DNA]</scope>
    <source>
        <strain evidence="1 2">IJ1G</strain>
    </source>
</reference>
<name>A0A545V425_9HYPO</name>
<accession>A0A545V425</accession>
<dbReference type="Proteomes" id="UP000315783">
    <property type="component" value="Unassembled WGS sequence"/>
</dbReference>
<evidence type="ECO:0000313" key="2">
    <source>
        <dbReference type="Proteomes" id="UP000315783"/>
    </source>
</evidence>
<keyword evidence="2" id="KW-1185">Reference proteome</keyword>
<protein>
    <submittedName>
        <fullName evidence="1">Uncharacterized protein</fullName>
    </submittedName>
</protein>